<dbReference type="Proteomes" id="UP000095743">
    <property type="component" value="Chromosome"/>
</dbReference>
<dbReference type="KEGG" id="gfe:Gferi_07750"/>
<dbReference type="SUPFAM" id="SSF69304">
    <property type="entry name" value="Tricorn protease N-terminal domain"/>
    <property type="match status" value="1"/>
</dbReference>
<dbReference type="OrthoDB" id="137129at2"/>
<dbReference type="EMBL" id="CP017269">
    <property type="protein sequence ID" value="AOT69472.1"/>
    <property type="molecule type" value="Genomic_DNA"/>
</dbReference>
<proteinExistence type="predicted"/>
<feature type="chain" id="PRO_5039628770" description="DUF5050 domain-containing protein" evidence="1">
    <location>
        <begin position="24"/>
        <end position="371"/>
    </location>
</feature>
<evidence type="ECO:0000313" key="3">
    <source>
        <dbReference type="Proteomes" id="UP000095743"/>
    </source>
</evidence>
<feature type="signal peptide" evidence="1">
    <location>
        <begin position="1"/>
        <end position="23"/>
    </location>
</feature>
<dbReference type="AlphaFoldDB" id="A0A1D8GEZ7"/>
<accession>A0A1D8GEZ7</accession>
<evidence type="ECO:0000256" key="1">
    <source>
        <dbReference type="SAM" id="SignalP"/>
    </source>
</evidence>
<gene>
    <name evidence="2" type="ORF">Gferi_07750</name>
</gene>
<name>A0A1D8GEZ7_9FIRM</name>
<evidence type="ECO:0000313" key="2">
    <source>
        <dbReference type="EMBL" id="AOT69472.1"/>
    </source>
</evidence>
<dbReference type="PANTHER" id="PTHR36842">
    <property type="entry name" value="PROTEIN TOLB HOMOLOG"/>
    <property type="match status" value="1"/>
</dbReference>
<reference evidence="2 3" key="1">
    <citation type="submission" date="2016-09" db="EMBL/GenBank/DDBJ databases">
        <title>Genomic analysis reveals versatility of anaerobic energy metabolism of Geosporobacter ferrireducens IRF9 of phylum Firmicutes.</title>
        <authorList>
            <person name="Kim S.-J."/>
        </authorList>
    </citation>
    <scope>NUCLEOTIDE SEQUENCE [LARGE SCALE GENOMIC DNA]</scope>
    <source>
        <strain evidence="2 3">IRF9</strain>
    </source>
</reference>
<sequence length="371" mass="41220">MNNKKAKKLILAMSLLLVLTACNKEMDEDRVIIKEPGKTITIIDDKDNEAGEAVISVVKIDRYENMSITDWLNENTVIVSRENTTLEKMSLSELANAHPRSLYLFNLDNKEYKLLKEKSNTHLGEATLSADKKNLLYYEYTLGDPAFSVMNMDTLKDFSIRGPNIAGAMSAKWGDNETVVGADYSGGAYLAHISGKITSIEGLKGKALVIVEQIKDKIYYNTNSDGSLWRLDLATKETVDLNLKNIYRVFPSPDENQMLLIQGSGAKQSLLLCDTNGGNRKTIAEGNEISGVSWSGDQRLIAYNMKTDMNGNTVNGLYIYDTLKGEATQVAVGVQYLSTSWSPSSEALAYAEWDGSKYDSSIIYLEYTLRK</sequence>
<keyword evidence="3" id="KW-1185">Reference proteome</keyword>
<dbReference type="Gene3D" id="2.120.10.30">
    <property type="entry name" value="TolB, C-terminal domain"/>
    <property type="match status" value="1"/>
</dbReference>
<dbReference type="PANTHER" id="PTHR36842:SF1">
    <property type="entry name" value="PROTEIN TOLB"/>
    <property type="match status" value="1"/>
</dbReference>
<keyword evidence="1" id="KW-0732">Signal</keyword>
<evidence type="ECO:0008006" key="4">
    <source>
        <dbReference type="Google" id="ProtNLM"/>
    </source>
</evidence>
<dbReference type="STRING" id="1424294.Gferi_07750"/>
<dbReference type="PROSITE" id="PS51257">
    <property type="entry name" value="PROKAR_LIPOPROTEIN"/>
    <property type="match status" value="1"/>
</dbReference>
<dbReference type="InterPro" id="IPR011042">
    <property type="entry name" value="6-blade_b-propeller_TolB-like"/>
</dbReference>
<dbReference type="RefSeq" id="WP_069975176.1">
    <property type="nucleotide sequence ID" value="NZ_CP017269.1"/>
</dbReference>
<protein>
    <recommendedName>
        <fullName evidence="4">DUF5050 domain-containing protein</fullName>
    </recommendedName>
</protein>
<organism evidence="2 3">
    <name type="scientific">Geosporobacter ferrireducens</name>
    <dbReference type="NCBI Taxonomy" id="1424294"/>
    <lineage>
        <taxon>Bacteria</taxon>
        <taxon>Bacillati</taxon>
        <taxon>Bacillota</taxon>
        <taxon>Clostridia</taxon>
        <taxon>Peptostreptococcales</taxon>
        <taxon>Thermotaleaceae</taxon>
        <taxon>Geosporobacter</taxon>
    </lineage>
</organism>